<protein>
    <submittedName>
        <fullName evidence="2">Uncharacterized protein</fullName>
    </submittedName>
</protein>
<dbReference type="STRING" id="182217.HCW_04075"/>
<evidence type="ECO:0000313" key="2">
    <source>
        <dbReference type="EMBL" id="AFI04088.1"/>
    </source>
</evidence>
<dbReference type="EMBL" id="CP003479">
    <property type="protein sequence ID" value="AFI04088.1"/>
    <property type="molecule type" value="Genomic_DNA"/>
</dbReference>
<proteinExistence type="predicted"/>
<dbReference type="KEGG" id="hce:HCW_04075"/>
<keyword evidence="1" id="KW-0472">Membrane</keyword>
<dbReference type="PATRIC" id="fig|182217.3.peg.870"/>
<accession>I0EMB9</accession>
<feature type="transmembrane region" description="Helical" evidence="1">
    <location>
        <begin position="16"/>
        <end position="37"/>
    </location>
</feature>
<feature type="transmembrane region" description="Helical" evidence="1">
    <location>
        <begin position="43"/>
        <end position="61"/>
    </location>
</feature>
<dbReference type="HOGENOM" id="CLU_2806555_0_0_7"/>
<dbReference type="Proteomes" id="UP000005010">
    <property type="component" value="Chromosome"/>
</dbReference>
<gene>
    <name evidence="2" type="ordered locus">HCW_04075</name>
</gene>
<dbReference type="RefSeq" id="WP_014660958.1">
    <property type="nucleotide sequence ID" value="NC_017737.1"/>
</dbReference>
<keyword evidence="1" id="KW-0812">Transmembrane</keyword>
<evidence type="ECO:0000256" key="1">
    <source>
        <dbReference type="SAM" id="Phobius"/>
    </source>
</evidence>
<evidence type="ECO:0000313" key="3">
    <source>
        <dbReference type="Proteomes" id="UP000005010"/>
    </source>
</evidence>
<organism evidence="2 3">
    <name type="scientific">Helicobacter cetorum (strain ATCC BAA-429 / MIT 00-7128)</name>
    <dbReference type="NCBI Taxonomy" id="182217"/>
    <lineage>
        <taxon>Bacteria</taxon>
        <taxon>Pseudomonadati</taxon>
        <taxon>Campylobacterota</taxon>
        <taxon>Epsilonproteobacteria</taxon>
        <taxon>Campylobacterales</taxon>
        <taxon>Helicobacteraceae</taxon>
        <taxon>Helicobacter</taxon>
    </lineage>
</organism>
<keyword evidence="1" id="KW-1133">Transmembrane helix</keyword>
<dbReference type="AlphaFoldDB" id="I0EMB9"/>
<reference evidence="3" key="1">
    <citation type="submission" date="2012-04" db="EMBL/GenBank/DDBJ databases">
        <title>Complete genome sequence of Helicobacter cetorum strain MIT 00-7128.</title>
        <authorList>
            <person name="Kersulyte D."/>
            <person name="Berg D.E."/>
        </authorList>
    </citation>
    <scope>NUCLEOTIDE SEQUENCE [LARGE SCALE GENOMIC DNA]</scope>
    <source>
        <strain evidence="3">MIT 00-7128</strain>
    </source>
</reference>
<name>I0EMB9_HELC0</name>
<sequence length="75" mass="9166">MQDFLKKISKEYKTKLFLIYWLRWMLSAVVMLPFMQVFDYFNFPLWLNLFLGQTIGALIFFKLDKLIFSKKENSK</sequence>
<keyword evidence="3" id="KW-1185">Reference proteome</keyword>